<proteinExistence type="predicted"/>
<dbReference type="EMBL" id="CAEZTT010000169">
    <property type="protein sequence ID" value="CAB4584495.1"/>
    <property type="molecule type" value="Genomic_DNA"/>
</dbReference>
<dbReference type="AlphaFoldDB" id="A0A6J6FAL1"/>
<sequence>MDAIYRVPVEYSIRKSVASSRYLAVSTSKNTVEIFQYTHRVLRHIQTLSPPTPDESFATDIAIHNDKLLVSAPKYNVFGAVFYYKLNEVLTPQFTLIHTILSPYSALNFGASLSIYNDTATIGCYNTPDIQVKRKFTYLFQLSGRRFIPRWNISDINSRPTMMTCQIHQNIVAVGPVVDYKWRTSYNLYILDENGDIIHRIIVALPEGSHPIQMKLMDNTIVIIQGSTTALIYKISGESCSLAQQLEIPTTSNLNLLGNLAIFHGESTAIYKKDAEDTYQFFTNIPGSSTSCSLSCSLSCSIDEPVTVTTSHDNHIEIYDISA</sequence>
<dbReference type="SUPFAM" id="SSF50998">
    <property type="entry name" value="Quinoprotein alcohol dehydrogenase-like"/>
    <property type="match status" value="1"/>
</dbReference>
<organism evidence="1">
    <name type="scientific">freshwater metagenome</name>
    <dbReference type="NCBI Taxonomy" id="449393"/>
    <lineage>
        <taxon>unclassified sequences</taxon>
        <taxon>metagenomes</taxon>
        <taxon>ecological metagenomes</taxon>
    </lineage>
</organism>
<protein>
    <submittedName>
        <fullName evidence="1">Unannotated protein</fullName>
    </submittedName>
</protein>
<reference evidence="1" key="1">
    <citation type="submission" date="2020-05" db="EMBL/GenBank/DDBJ databases">
        <authorList>
            <person name="Chiriac C."/>
            <person name="Salcher M."/>
            <person name="Ghai R."/>
            <person name="Kavagutti S V."/>
        </authorList>
    </citation>
    <scope>NUCLEOTIDE SEQUENCE</scope>
</reference>
<dbReference type="InterPro" id="IPR011047">
    <property type="entry name" value="Quinoprotein_ADH-like_sf"/>
</dbReference>
<accession>A0A6J6FAL1</accession>
<evidence type="ECO:0000313" key="1">
    <source>
        <dbReference type="EMBL" id="CAB4584495.1"/>
    </source>
</evidence>
<gene>
    <name evidence="1" type="ORF">UFOPK1726_01137</name>
</gene>
<name>A0A6J6FAL1_9ZZZZ</name>